<dbReference type="GO" id="GO:0005886">
    <property type="term" value="C:plasma membrane"/>
    <property type="evidence" value="ECO:0007669"/>
    <property type="project" value="UniProtKB-SubCell"/>
</dbReference>
<dbReference type="GO" id="GO:0016763">
    <property type="term" value="F:pentosyltransferase activity"/>
    <property type="evidence" value="ECO:0007669"/>
    <property type="project" value="TreeGrafter"/>
</dbReference>
<feature type="transmembrane region" description="Helical" evidence="8">
    <location>
        <begin position="449"/>
        <end position="467"/>
    </location>
</feature>
<dbReference type="InterPro" id="IPR050297">
    <property type="entry name" value="LipidA_mod_glycosyltrf_83"/>
</dbReference>
<feature type="transmembrane region" description="Helical" evidence="8">
    <location>
        <begin position="421"/>
        <end position="443"/>
    </location>
</feature>
<dbReference type="AlphaFoldDB" id="A0A1F8BB92"/>
<protein>
    <recommendedName>
        <fullName evidence="9">ArnT-like N-terminal domain-containing protein</fullName>
    </recommendedName>
</protein>
<reference evidence="10 11" key="1">
    <citation type="journal article" date="2016" name="Nat. Commun.">
        <title>Thousands of microbial genomes shed light on interconnected biogeochemical processes in an aquifer system.</title>
        <authorList>
            <person name="Anantharaman K."/>
            <person name="Brown C.T."/>
            <person name="Hug L.A."/>
            <person name="Sharon I."/>
            <person name="Castelle C.J."/>
            <person name="Probst A.J."/>
            <person name="Thomas B.C."/>
            <person name="Singh A."/>
            <person name="Wilkins M.J."/>
            <person name="Karaoz U."/>
            <person name="Brodie E.L."/>
            <person name="Williams K.H."/>
            <person name="Hubbard S.S."/>
            <person name="Banfield J.F."/>
        </authorList>
    </citation>
    <scope>NUCLEOTIDE SEQUENCE [LARGE SCALE GENOMIC DNA]</scope>
</reference>
<feature type="transmembrane region" description="Helical" evidence="8">
    <location>
        <begin position="368"/>
        <end position="384"/>
    </location>
</feature>
<organism evidence="10 11">
    <name type="scientific">Candidatus Woesebacteria bacterium RIFCSPLOWO2_01_FULL_39_10b</name>
    <dbReference type="NCBI Taxonomy" id="1802517"/>
    <lineage>
        <taxon>Bacteria</taxon>
        <taxon>Candidatus Woeseibacteriota</taxon>
    </lineage>
</organism>
<evidence type="ECO:0000256" key="5">
    <source>
        <dbReference type="ARBA" id="ARBA00022692"/>
    </source>
</evidence>
<name>A0A1F8BB92_9BACT</name>
<accession>A0A1F8BB92</accession>
<keyword evidence="7 8" id="KW-0472">Membrane</keyword>
<keyword evidence="5 8" id="KW-0812">Transmembrane</keyword>
<feature type="transmembrane region" description="Helical" evidence="8">
    <location>
        <begin position="267"/>
        <end position="283"/>
    </location>
</feature>
<comment type="caution">
    <text evidence="10">The sequence shown here is derived from an EMBL/GenBank/DDBJ whole genome shotgun (WGS) entry which is preliminary data.</text>
</comment>
<dbReference type="PANTHER" id="PTHR33908">
    <property type="entry name" value="MANNOSYLTRANSFERASE YKCB-RELATED"/>
    <property type="match status" value="1"/>
</dbReference>
<dbReference type="EMBL" id="MGHD01000003">
    <property type="protein sequence ID" value="OGM60618.1"/>
    <property type="molecule type" value="Genomic_DNA"/>
</dbReference>
<dbReference type="Pfam" id="PF02366">
    <property type="entry name" value="PMT"/>
    <property type="match status" value="1"/>
</dbReference>
<evidence type="ECO:0000256" key="3">
    <source>
        <dbReference type="ARBA" id="ARBA00022676"/>
    </source>
</evidence>
<feature type="transmembrane region" description="Helical" evidence="8">
    <location>
        <begin position="390"/>
        <end position="409"/>
    </location>
</feature>
<sequence length="600" mass="68783">MRRFQLILIILLAFSLRFFRLNDYPALNADEAAIGYNAFSLIQTGKDEHGNLWPIHFQSFNDYKPGLYFYLVIPFVKVLGLNEWAVRVPNAFLGVVTVYLVYLLGKEAFPEKKIGTGNVSSPSRFELGTLASLLLAISPWHIHFSRGGWEVNVATFFIVLAIYLFLKGINHFGPEAFSPSDRQVCSRSLLRTIWYRISLAQTCAGCPQPEGRGIRELRIKNLAFLTLSVLSFSLSLYSYHAARIVVPLLIFGLMIIYRTEFKRNLKNFLFIGLVGFLAILPLIREFKEVSARASGVGLFADPGPLARINEQRGEHKNYASYSAKVLHNKAINYSLSFLENWSKHFHGEFLFLSGDVIQRNRVPETGQLYILDILLLVTGLGWMVRNQTKSSKLVFWWLVIAPIASALTFQSPNALRAENMVIPLEIISAYGLVIFLEKISFIGLKLLRVMGYGIIGILVFWGFLRYIHMYWVHMAKEYPFSSQYGVKELVSYLKERENNFEKIIVTDKYDQPYILFLFYLNYPPKYFQSNHELTSRDKFGFSTVRTFDKYEFRSIDFAKNHLQNPNSLIIGTDEEIPNSANIVKGIYGTNGYLYFEVVAN</sequence>
<dbReference type="STRING" id="1802517.A2892_01060"/>
<dbReference type="InterPro" id="IPR003342">
    <property type="entry name" value="ArnT-like_N"/>
</dbReference>
<keyword evidence="6 8" id="KW-1133">Transmembrane helix</keyword>
<feature type="transmembrane region" description="Helical" evidence="8">
    <location>
        <begin position="148"/>
        <end position="166"/>
    </location>
</feature>
<dbReference type="GO" id="GO:0006493">
    <property type="term" value="P:protein O-linked glycosylation"/>
    <property type="evidence" value="ECO:0007669"/>
    <property type="project" value="InterPro"/>
</dbReference>
<comment type="subcellular location">
    <subcellularLocation>
        <location evidence="1">Cell membrane</location>
        <topology evidence="1">Multi-pass membrane protein</topology>
    </subcellularLocation>
</comment>
<dbReference type="PANTHER" id="PTHR33908:SF11">
    <property type="entry name" value="MEMBRANE PROTEIN"/>
    <property type="match status" value="1"/>
</dbReference>
<keyword evidence="3" id="KW-0328">Glycosyltransferase</keyword>
<feature type="domain" description="ArnT-like N-terminal" evidence="9">
    <location>
        <begin position="8"/>
        <end position="168"/>
    </location>
</feature>
<keyword evidence="2" id="KW-1003">Cell membrane</keyword>
<gene>
    <name evidence="10" type="ORF">A2892_01060</name>
</gene>
<feature type="transmembrane region" description="Helical" evidence="8">
    <location>
        <begin position="125"/>
        <end position="142"/>
    </location>
</feature>
<keyword evidence="4" id="KW-0808">Transferase</keyword>
<evidence type="ECO:0000313" key="10">
    <source>
        <dbReference type="EMBL" id="OGM60618.1"/>
    </source>
</evidence>
<evidence type="ECO:0000256" key="4">
    <source>
        <dbReference type="ARBA" id="ARBA00022679"/>
    </source>
</evidence>
<evidence type="ECO:0000256" key="6">
    <source>
        <dbReference type="ARBA" id="ARBA00022989"/>
    </source>
</evidence>
<dbReference type="GO" id="GO:0009103">
    <property type="term" value="P:lipopolysaccharide biosynthetic process"/>
    <property type="evidence" value="ECO:0007669"/>
    <property type="project" value="UniProtKB-ARBA"/>
</dbReference>
<evidence type="ECO:0000256" key="1">
    <source>
        <dbReference type="ARBA" id="ARBA00004651"/>
    </source>
</evidence>
<proteinExistence type="predicted"/>
<dbReference type="Proteomes" id="UP000176404">
    <property type="component" value="Unassembled WGS sequence"/>
</dbReference>
<feature type="transmembrane region" description="Helical" evidence="8">
    <location>
        <begin position="222"/>
        <end position="255"/>
    </location>
</feature>
<evidence type="ECO:0000313" key="11">
    <source>
        <dbReference type="Proteomes" id="UP000176404"/>
    </source>
</evidence>
<evidence type="ECO:0000259" key="9">
    <source>
        <dbReference type="Pfam" id="PF02366"/>
    </source>
</evidence>
<feature type="transmembrane region" description="Helical" evidence="8">
    <location>
        <begin position="84"/>
        <end position="104"/>
    </location>
</feature>
<evidence type="ECO:0000256" key="8">
    <source>
        <dbReference type="SAM" id="Phobius"/>
    </source>
</evidence>
<dbReference type="GO" id="GO:0000030">
    <property type="term" value="F:mannosyltransferase activity"/>
    <property type="evidence" value="ECO:0007669"/>
    <property type="project" value="InterPro"/>
</dbReference>
<evidence type="ECO:0000256" key="7">
    <source>
        <dbReference type="ARBA" id="ARBA00023136"/>
    </source>
</evidence>
<evidence type="ECO:0000256" key="2">
    <source>
        <dbReference type="ARBA" id="ARBA00022475"/>
    </source>
</evidence>